<dbReference type="KEGG" id="uam:UABAM_02978"/>
<organism evidence="3 4">
    <name type="scientific">Uabimicrobium amorphum</name>
    <dbReference type="NCBI Taxonomy" id="2596890"/>
    <lineage>
        <taxon>Bacteria</taxon>
        <taxon>Pseudomonadati</taxon>
        <taxon>Planctomycetota</taxon>
        <taxon>Candidatus Uabimicrobiia</taxon>
        <taxon>Candidatus Uabimicrobiales</taxon>
        <taxon>Candidatus Uabimicrobiaceae</taxon>
        <taxon>Candidatus Uabimicrobium</taxon>
    </lineage>
</organism>
<feature type="domain" description="TPM" evidence="2">
    <location>
        <begin position="35"/>
        <end position="178"/>
    </location>
</feature>
<feature type="transmembrane region" description="Helical" evidence="1">
    <location>
        <begin position="219"/>
        <end position="240"/>
    </location>
</feature>
<dbReference type="EMBL" id="AP019860">
    <property type="protein sequence ID" value="BBM84617.1"/>
    <property type="molecule type" value="Genomic_DNA"/>
</dbReference>
<dbReference type="Proteomes" id="UP000326354">
    <property type="component" value="Chromosome"/>
</dbReference>
<evidence type="ECO:0000313" key="3">
    <source>
        <dbReference type="EMBL" id="BBM84617.1"/>
    </source>
</evidence>
<dbReference type="PANTHER" id="PTHR30373">
    <property type="entry name" value="UPF0603 PROTEIN YGCG"/>
    <property type="match status" value="1"/>
</dbReference>
<protein>
    <recommendedName>
        <fullName evidence="2">TPM domain-containing protein</fullName>
    </recommendedName>
</protein>
<proteinExistence type="predicted"/>
<evidence type="ECO:0000259" key="2">
    <source>
        <dbReference type="Pfam" id="PF04536"/>
    </source>
</evidence>
<gene>
    <name evidence="3" type="ORF">UABAM_02978</name>
</gene>
<evidence type="ECO:0000256" key="1">
    <source>
        <dbReference type="SAM" id="Phobius"/>
    </source>
</evidence>
<dbReference type="OrthoDB" id="9810918at2"/>
<name>A0A5S9IN69_UABAM</name>
<dbReference type="RefSeq" id="WP_151968760.1">
    <property type="nucleotide sequence ID" value="NZ_AP019860.1"/>
</dbReference>
<dbReference type="Gene3D" id="3.10.310.50">
    <property type="match status" value="1"/>
</dbReference>
<keyword evidence="1" id="KW-0812">Transmembrane</keyword>
<keyword evidence="1" id="KW-1133">Transmembrane helix</keyword>
<reference evidence="3 4" key="1">
    <citation type="submission" date="2019-08" db="EMBL/GenBank/DDBJ databases">
        <title>Complete genome sequence of Candidatus Uab amorphum.</title>
        <authorList>
            <person name="Shiratori T."/>
            <person name="Suzuki S."/>
            <person name="Kakizawa Y."/>
            <person name="Ishida K."/>
        </authorList>
    </citation>
    <scope>NUCLEOTIDE SEQUENCE [LARGE SCALE GENOMIC DNA]</scope>
    <source>
        <strain evidence="3 4">SRT547</strain>
    </source>
</reference>
<dbReference type="AlphaFoldDB" id="A0A5S9IN69"/>
<keyword evidence="1" id="KW-0472">Membrane</keyword>
<accession>A0A5S9IN69</accession>
<evidence type="ECO:0000313" key="4">
    <source>
        <dbReference type="Proteomes" id="UP000326354"/>
    </source>
</evidence>
<dbReference type="PANTHER" id="PTHR30373:SF2">
    <property type="entry name" value="UPF0603 PROTEIN YGCG"/>
    <property type="match status" value="1"/>
</dbReference>
<sequence length="272" mass="30160">MKYIVVLWVFIYALSAQINDSVSYPKRPGDREFIFDGADLLSTEQEQRMRQKLDKLLTETAIPIIVVTIKSLQKYNAPYYGEYGMRDYAKKLFNHWGIGYKKVRVQGKNGGSKEVSWNKGILLLISVQDRQARIELGADYGYTKDEQCRKIMDQHIIFYFRQRQFSKGIEAGVNALEKVARNEKIPNPPVPASHYILIALFVVLGIFTFVSLSRQGASGWAWVFWGAVFSILGAILIGIITSSGRSGGRSSGFSGGSFGGGFSGGGGASGSW</sequence>
<dbReference type="Pfam" id="PF04536">
    <property type="entry name" value="TPM_phosphatase"/>
    <property type="match status" value="1"/>
</dbReference>
<keyword evidence="4" id="KW-1185">Reference proteome</keyword>
<dbReference type="InterPro" id="IPR007621">
    <property type="entry name" value="TPM_dom"/>
</dbReference>
<feature type="transmembrane region" description="Helical" evidence="1">
    <location>
        <begin position="192"/>
        <end position="212"/>
    </location>
</feature>